<sequence length="97" mass="10936">AGLCGTIAGLISVFFTSTVFLKGFIKALGKKHKVGLVDDEELSESLLFRRIWIRSIILGFFISNICFTLASQEIIIEFMRSVNPSMTYLIPDVETMW</sequence>
<feature type="non-terminal residue" evidence="2">
    <location>
        <position position="1"/>
    </location>
</feature>
<comment type="caution">
    <text evidence="2">The sequence shown here is derived from an EMBL/GenBank/DDBJ whole genome shotgun (WGS) entry which is preliminary data.</text>
</comment>
<evidence type="ECO:0000256" key="1">
    <source>
        <dbReference type="SAM" id="Phobius"/>
    </source>
</evidence>
<accession>X1MWY9</accession>
<dbReference type="AlphaFoldDB" id="X1MWY9"/>
<reference evidence="2" key="1">
    <citation type="journal article" date="2014" name="Front. Microbiol.">
        <title>High frequency of phylogenetically diverse reductive dehalogenase-homologous genes in deep subseafloor sedimentary metagenomes.</title>
        <authorList>
            <person name="Kawai M."/>
            <person name="Futagami T."/>
            <person name="Toyoda A."/>
            <person name="Takaki Y."/>
            <person name="Nishi S."/>
            <person name="Hori S."/>
            <person name="Arai W."/>
            <person name="Tsubouchi T."/>
            <person name="Morono Y."/>
            <person name="Uchiyama I."/>
            <person name="Ito T."/>
            <person name="Fujiyama A."/>
            <person name="Inagaki F."/>
            <person name="Takami H."/>
        </authorList>
    </citation>
    <scope>NUCLEOTIDE SEQUENCE</scope>
    <source>
        <strain evidence="2">Expedition CK06-06</strain>
    </source>
</reference>
<dbReference type="EMBL" id="BARV01031272">
    <property type="protein sequence ID" value="GAI35808.1"/>
    <property type="molecule type" value="Genomic_DNA"/>
</dbReference>
<keyword evidence="1" id="KW-0472">Membrane</keyword>
<feature type="transmembrane region" description="Helical" evidence="1">
    <location>
        <begin position="6"/>
        <end position="25"/>
    </location>
</feature>
<keyword evidence="1" id="KW-1133">Transmembrane helix</keyword>
<protein>
    <submittedName>
        <fullName evidence="2">Uncharacterized protein</fullName>
    </submittedName>
</protein>
<gene>
    <name evidence="2" type="ORF">S06H3_49521</name>
</gene>
<organism evidence="2">
    <name type="scientific">marine sediment metagenome</name>
    <dbReference type="NCBI Taxonomy" id="412755"/>
    <lineage>
        <taxon>unclassified sequences</taxon>
        <taxon>metagenomes</taxon>
        <taxon>ecological metagenomes</taxon>
    </lineage>
</organism>
<feature type="transmembrane region" description="Helical" evidence="1">
    <location>
        <begin position="51"/>
        <end position="70"/>
    </location>
</feature>
<proteinExistence type="predicted"/>
<name>X1MWY9_9ZZZZ</name>
<evidence type="ECO:0000313" key="2">
    <source>
        <dbReference type="EMBL" id="GAI35808.1"/>
    </source>
</evidence>
<keyword evidence="1" id="KW-0812">Transmembrane</keyword>